<evidence type="ECO:0000313" key="4">
    <source>
        <dbReference type="Proteomes" id="UP000265000"/>
    </source>
</evidence>
<feature type="region of interest" description="Disordered" evidence="1">
    <location>
        <begin position="2248"/>
        <end position="2267"/>
    </location>
</feature>
<dbReference type="SUPFAM" id="SSF49265">
    <property type="entry name" value="Fibronectin type III"/>
    <property type="match status" value="17"/>
</dbReference>
<feature type="domain" description="Fibronectin type-III" evidence="2">
    <location>
        <begin position="62"/>
        <end position="149"/>
    </location>
</feature>
<dbReference type="PROSITE" id="PS50853">
    <property type="entry name" value="FN3"/>
    <property type="match status" value="11"/>
</dbReference>
<dbReference type="Proteomes" id="UP000265000">
    <property type="component" value="Unplaced"/>
</dbReference>
<protein>
    <submittedName>
        <fullName evidence="3">Uncharacterized LOC105934553</fullName>
    </submittedName>
</protein>
<dbReference type="Gene3D" id="2.60.40.10">
    <property type="entry name" value="Immunoglobulins"/>
    <property type="match status" value="12"/>
</dbReference>
<feature type="domain" description="Fibronectin type-III" evidence="2">
    <location>
        <begin position="410"/>
        <end position="498"/>
    </location>
</feature>
<dbReference type="InterPro" id="IPR015373">
    <property type="entry name" value="Interferon/interleukin_rcp_dom"/>
</dbReference>
<dbReference type="SMART" id="SM00060">
    <property type="entry name" value="FN3"/>
    <property type="match status" value="18"/>
</dbReference>
<dbReference type="Pfam" id="PF09294">
    <property type="entry name" value="Interfer-bind"/>
    <property type="match status" value="1"/>
</dbReference>
<evidence type="ECO:0000256" key="1">
    <source>
        <dbReference type="SAM" id="MobiDB-lite"/>
    </source>
</evidence>
<feature type="domain" description="Fibronectin type-III" evidence="2">
    <location>
        <begin position="1809"/>
        <end position="1895"/>
    </location>
</feature>
<dbReference type="InterPro" id="IPR003961">
    <property type="entry name" value="FN3_dom"/>
</dbReference>
<organism evidence="3 4">
    <name type="scientific">Fundulus heteroclitus</name>
    <name type="common">Killifish</name>
    <name type="synonym">Mummichog</name>
    <dbReference type="NCBI Taxonomy" id="8078"/>
    <lineage>
        <taxon>Eukaryota</taxon>
        <taxon>Metazoa</taxon>
        <taxon>Chordata</taxon>
        <taxon>Craniata</taxon>
        <taxon>Vertebrata</taxon>
        <taxon>Euteleostomi</taxon>
        <taxon>Actinopterygii</taxon>
        <taxon>Neopterygii</taxon>
        <taxon>Teleostei</taxon>
        <taxon>Neoteleostei</taxon>
        <taxon>Acanthomorphata</taxon>
        <taxon>Ovalentaria</taxon>
        <taxon>Atherinomorphae</taxon>
        <taxon>Cyprinodontiformes</taxon>
        <taxon>Fundulidae</taxon>
        <taxon>Fundulus</taxon>
    </lineage>
</organism>
<dbReference type="STRING" id="8078.ENSFHEP00000022479"/>
<feature type="domain" description="Fibronectin type-III" evidence="2">
    <location>
        <begin position="2173"/>
        <end position="2264"/>
    </location>
</feature>
<dbReference type="InterPro" id="IPR036116">
    <property type="entry name" value="FN3_sf"/>
</dbReference>
<proteinExistence type="predicted"/>
<dbReference type="InterPro" id="IPR013783">
    <property type="entry name" value="Ig-like_fold"/>
</dbReference>
<feature type="domain" description="Fibronectin type-III" evidence="2">
    <location>
        <begin position="499"/>
        <end position="583"/>
    </location>
</feature>
<feature type="domain" description="Fibronectin type-III" evidence="2">
    <location>
        <begin position="847"/>
        <end position="935"/>
    </location>
</feature>
<keyword evidence="4" id="KW-1185">Reference proteome</keyword>
<reference evidence="3" key="1">
    <citation type="submission" date="2025-08" db="UniProtKB">
        <authorList>
            <consortium name="Ensembl"/>
        </authorList>
    </citation>
    <scope>IDENTIFICATION</scope>
</reference>
<feature type="domain" description="Fibronectin type-III" evidence="2">
    <location>
        <begin position="936"/>
        <end position="1027"/>
    </location>
</feature>
<feature type="domain" description="Fibronectin type-III" evidence="2">
    <location>
        <begin position="1028"/>
        <end position="1115"/>
    </location>
</feature>
<sequence length="2267" mass="237584">MYIATATADDGHNHTCSSNFSGRCNFTDLHCGETYAVRVVTVDQGCWSEPSSAVQLRAALCPPANLTGHVSCETNTMSLTWGPVTGATYVLQWEGLGSTSPPSEYITSNTSHSLPNLLCGERYTFRVAAQETGCRSIYSLPVEISTAPCQPTNLTVQVDCGTNNGNFSWAESSGAGTYVVEITGEHGHVASCSSSGTSCAVKLHCGRSYSATLVASTESCNSTEHADIHFDSAPCLPDDVMAELDCDTNTMSVNWTQTTGSDEYTAWAISTDGHRASCNSTSNHCSIHGLRCGRIYEVAVTSSSIDCDVIAGSDYKVQSAPCKAENATAELNCSSNVMTVKWQEASTAQNYTVRAASASGVNSTCDATGSGCSFLDLSCGQLYTFTVTGYTNVCMSDMSHVVERNTAPCPPTSVSAKLNCTTRKGLIGWTKASAAVVTAYSALATSSAGHNASCSDMGTSCDLDQLVCGQRYSVVVQAIHAGCPGPASAPVTFSTEPCAPMDVSVEYNASVARVMWSPAEGAASYSVRAVANSGSVVTCTTNTTSCFLRGLLCSQVYNIAVTAMNQACGNVVSDTSPLKTAPCPPTNIQTSLSCDQLAATVSWQQSGLAVGYIAYFDNQSGHYASCTGTDTETSCVVRGLACGSIYRVWVKALGEQYNSTDSSVVSLTSVPCPPHSIEASMDCQVRSTATASWQPGAGAVSYAAVLTSPSGHVTSCSTNATSCQLSALDCDEEYNVTVKALGETCNSTAHMAGHLITEPCTPANLSVHYNGSDAQVMWSAATGSGRYSASAVTEQGLDVSCNSTSTQCSLRGLQCSQTYNITVETRNLACNNTVSSVPHRLITAPCPPTNIRANMSCEQLSATVSWQQSDLAVGYVAYLDDQNGHAASCVSTSADSYCSMLGLMCGTAYRVWVKALGEQYNSSDSAAVYLTSAPCLPGDVAAEVSCESDSDATVSWSTPLMSISKPANISVTAIVGGSLHTLCTTQHSFCNVTGLSCGQTYNLSLTATNEQCSLTAHTPVSITTRPCAPQHVSASLLCGLHAAVLSWDERPDAEVHTASAIKSSGGELRTCNSSGSSCKFTGLDCGEMYNFTVAAFGGGCWSPESSLTLIQTEPCRPLNVSAQTFCESEEVQLSWYQTGHGANYSVTAMGSLGYMAVYNTTGTLYSATLPCGQHYNVTVQAQSSRCHSTPSSPFFFKTGPCAPRDVVTSAQCGSSVGSVSWGPSDGAESYIARATGLDGHVHLCRTNTTSCTWSELHCGEQYAVAVGAEADDCIRLSGNSSVIYMNSCRPQNLAASVDCDKKVVSLGWDTNNRTETYAVSAETGDQVIGLSTNITTALFSEFTCGQNYTLTVTPYNQHCPGESSASTSVQTWPCMPEGISATQDCLSGIAVVTWGSSNGSDYYTAAVQTDAGVSKMCVSDAGACSFSGLTCGHNFSVSVTASNQQCNVTSREPASLQSGPCIPTDVSVKMDCSNNSAAVSWSPSRGALRYSVLANGSHSDDSCPASDLSCLACGADYTVQVVAADDRCSSRPSQPVLFESGPCPPHNLNVQLSCLSNDLTVTWDAVRHVDHFLVSLTDAGGETGELCNTTSNACSTSNLTCGHAYTVQVTSVRGDCQSEHNQSRSIHSAPCQPQGVSGHLDCVTNSAWISWDAAPGAESYAVSAAGGDAYTANCTTSNTTCEVEDLACGVSYNFTVTARNGQCESPPSASISLRTAPCSLSAITAFAQCHNSSILVEWGLAERGAESTLHIAVAEASDQTYLTCNSTGGSCFLQGARCGLRYTIIVAASSDRCSSLRSPPYRISMEPCAPGDVSVDVSCEHHSALVSWTPSPVADTYRVFAVAADGHERACNATSSNCTLSGLHCDQRYTVSVVASHENCTSRASPDATVITGPCQPRGLSKTFHCDNQSAALTWVPSDNAEDYYGCAQAEEGDRLCCHSTEPGCTINGLVCGKVYSFSVQASNGTCNSSSSNAVQIAGAPCPPQSVEVQEMPMQEESQVMRFTWTEVTCGEPEYLLTLTGSLLGDGHALFEISSYWTNVTYFEIPLPCSSSYVATLRSRNAAGMSDKSAALNGTTAPCPPPGAKYSGSSSSVSVSWNSSVFATTYTLYSGSVSPQRRLCSTAGLSCSLTNVSFSSLVVTASNAAGESQPANVTEVTATARRRRDLREKRIRVNGDLSAPLLDVTHALPTIVFLQWSPVEDASFYSLLVRKQGSSEDSQELTVYGESVILRDLSPDSAYCFSVSASADVSGPESEPVCVQTGRGTTQ</sequence>
<dbReference type="Pfam" id="PF00041">
    <property type="entry name" value="fn3"/>
    <property type="match status" value="4"/>
</dbReference>
<dbReference type="CDD" id="cd00063">
    <property type="entry name" value="FN3"/>
    <property type="match status" value="7"/>
</dbReference>
<feature type="domain" description="Fibronectin type-III" evidence="2">
    <location>
        <begin position="584"/>
        <end position="672"/>
    </location>
</feature>
<reference evidence="3" key="2">
    <citation type="submission" date="2025-09" db="UniProtKB">
        <authorList>
            <consortium name="Ensembl"/>
        </authorList>
    </citation>
    <scope>IDENTIFICATION</scope>
</reference>
<dbReference type="Ensembl" id="ENSFHET00000012807.1">
    <property type="protein sequence ID" value="ENSFHEP00000022479.1"/>
    <property type="gene ID" value="ENSFHEG00000002875.1"/>
</dbReference>
<dbReference type="PANTHER" id="PTHR47135:SF4">
    <property type="match status" value="1"/>
</dbReference>
<name>A0A3Q2Q844_FUNHE</name>
<dbReference type="GeneTree" id="ENSGT00940000157064"/>
<evidence type="ECO:0000313" key="3">
    <source>
        <dbReference type="Ensembl" id="ENSFHEP00000022479.1"/>
    </source>
</evidence>
<dbReference type="PANTHER" id="PTHR47135">
    <property type="entry name" value="FIBRONECTIN TYPE III DOMAIN-CONTAINING PROTEIN 7"/>
    <property type="match status" value="1"/>
</dbReference>
<feature type="domain" description="Fibronectin type-III" evidence="2">
    <location>
        <begin position="1289"/>
        <end position="1374"/>
    </location>
</feature>
<accession>A0A3Q2Q844</accession>
<evidence type="ECO:0000259" key="2">
    <source>
        <dbReference type="PROSITE" id="PS50853"/>
    </source>
</evidence>
<feature type="domain" description="Fibronectin type-III" evidence="2">
    <location>
        <begin position="1629"/>
        <end position="1718"/>
    </location>
</feature>